<dbReference type="STRING" id="36166.T1GX69"/>
<evidence type="ECO:0000313" key="1">
    <source>
        <dbReference type="EnsemblMetazoa" id="MESCA008411-PA"/>
    </source>
</evidence>
<dbReference type="HOGENOM" id="CLU_2856315_0_0_1"/>
<dbReference type="EnsemblMetazoa" id="MESCA008411-RA">
    <property type="protein sequence ID" value="MESCA008411-PA"/>
    <property type="gene ID" value="MESCA008411"/>
</dbReference>
<accession>T1GX69</accession>
<reference evidence="2" key="1">
    <citation type="submission" date="2013-02" db="EMBL/GenBank/DDBJ databases">
        <authorList>
            <person name="Hughes D."/>
        </authorList>
    </citation>
    <scope>NUCLEOTIDE SEQUENCE</scope>
    <source>
        <strain>Durham</strain>
        <strain evidence="2">NC isolate 2 -- Noor lab</strain>
    </source>
</reference>
<organism evidence="1 2">
    <name type="scientific">Megaselia scalaris</name>
    <name type="common">Humpbacked fly</name>
    <name type="synonym">Phora scalaris</name>
    <dbReference type="NCBI Taxonomy" id="36166"/>
    <lineage>
        <taxon>Eukaryota</taxon>
        <taxon>Metazoa</taxon>
        <taxon>Ecdysozoa</taxon>
        <taxon>Arthropoda</taxon>
        <taxon>Hexapoda</taxon>
        <taxon>Insecta</taxon>
        <taxon>Pterygota</taxon>
        <taxon>Neoptera</taxon>
        <taxon>Endopterygota</taxon>
        <taxon>Diptera</taxon>
        <taxon>Brachycera</taxon>
        <taxon>Muscomorpha</taxon>
        <taxon>Platypezoidea</taxon>
        <taxon>Phoridae</taxon>
        <taxon>Megaseliini</taxon>
        <taxon>Megaselia</taxon>
    </lineage>
</organism>
<proteinExistence type="predicted"/>
<sequence length="65" mass="7222">MALFAYCTPFGPPSLLEIPQKENMFKSKHKGKTSLGYADTELVNLGGYDLVHYDDLAYVASAHQE</sequence>
<dbReference type="AlphaFoldDB" id="T1GX69"/>
<protein>
    <submittedName>
        <fullName evidence="1">Uncharacterized protein</fullName>
    </submittedName>
</protein>
<dbReference type="EMBL" id="CAQQ02376423">
    <property type="status" value="NOT_ANNOTATED_CDS"/>
    <property type="molecule type" value="Genomic_DNA"/>
</dbReference>
<reference evidence="1" key="2">
    <citation type="submission" date="2015-06" db="UniProtKB">
        <authorList>
            <consortium name="EnsemblMetazoa"/>
        </authorList>
    </citation>
    <scope>IDENTIFICATION</scope>
</reference>
<dbReference type="Proteomes" id="UP000015102">
    <property type="component" value="Unassembled WGS sequence"/>
</dbReference>
<name>T1GX69_MEGSC</name>
<keyword evidence="2" id="KW-1185">Reference proteome</keyword>
<evidence type="ECO:0000313" key="2">
    <source>
        <dbReference type="Proteomes" id="UP000015102"/>
    </source>
</evidence>